<evidence type="ECO:0008006" key="3">
    <source>
        <dbReference type="Google" id="ProtNLM"/>
    </source>
</evidence>
<name>A0A1G9KCP4_9BACT</name>
<gene>
    <name evidence="1" type="ORF">SAMN05660860_00723</name>
</gene>
<protein>
    <recommendedName>
        <fullName evidence="3">Methyltransferase domain-containing protein</fullName>
    </recommendedName>
</protein>
<dbReference type="Proteomes" id="UP000182146">
    <property type="component" value="Unassembled WGS sequence"/>
</dbReference>
<accession>A0A1G9KCP4</accession>
<dbReference type="STRING" id="392333.SAMN05660860_00723"/>
<dbReference type="EMBL" id="FNGU01000001">
    <property type="protein sequence ID" value="SDL47362.1"/>
    <property type="molecule type" value="Genomic_DNA"/>
</dbReference>
<evidence type="ECO:0000313" key="1">
    <source>
        <dbReference type="EMBL" id="SDL47362.1"/>
    </source>
</evidence>
<dbReference type="Gene3D" id="3.40.50.150">
    <property type="entry name" value="Vaccinia Virus protein VP39"/>
    <property type="match status" value="1"/>
</dbReference>
<organism evidence="1 2">
    <name type="scientific">Geoalkalibacter ferrihydriticus</name>
    <dbReference type="NCBI Taxonomy" id="392333"/>
    <lineage>
        <taxon>Bacteria</taxon>
        <taxon>Pseudomonadati</taxon>
        <taxon>Thermodesulfobacteriota</taxon>
        <taxon>Desulfuromonadia</taxon>
        <taxon>Desulfuromonadales</taxon>
        <taxon>Geoalkalibacteraceae</taxon>
        <taxon>Geoalkalibacter</taxon>
    </lineage>
</organism>
<dbReference type="InterPro" id="IPR029063">
    <property type="entry name" value="SAM-dependent_MTases_sf"/>
</dbReference>
<sequence length="178" mass="19215">MKVRDSGMPDEEMWNSFFSPAKILALLGLDADTRGVAKFGCGYGTFSLAAARLTQGMVHAFDIEPAMVAVQAVPHRKDGGVVGIGLIRHLRVVNAVHPGGDDSLPPWPVSSGRYEAALWRQISRRSSSSGKRRCSRREKTRSLSRNTANSLFCSPATVSISTSCTFCFNSAARLVARG</sequence>
<dbReference type="SUPFAM" id="SSF53335">
    <property type="entry name" value="S-adenosyl-L-methionine-dependent methyltransferases"/>
    <property type="match status" value="1"/>
</dbReference>
<reference evidence="1 2" key="1">
    <citation type="submission" date="2016-10" db="EMBL/GenBank/DDBJ databases">
        <authorList>
            <person name="de Groot N.N."/>
        </authorList>
    </citation>
    <scope>NUCLEOTIDE SEQUENCE [LARGE SCALE GENOMIC DNA]</scope>
    <source>
        <strain evidence="1 2">DSM 17813</strain>
    </source>
</reference>
<proteinExistence type="predicted"/>
<dbReference type="AlphaFoldDB" id="A0A1G9KCP4"/>
<evidence type="ECO:0000313" key="2">
    <source>
        <dbReference type="Proteomes" id="UP000182146"/>
    </source>
</evidence>